<comment type="subunit">
    <text evidence="5">Homooligomer.</text>
</comment>
<evidence type="ECO:0000256" key="4">
    <source>
        <dbReference type="ARBA" id="ARBA00023136"/>
    </source>
</evidence>
<feature type="transmembrane region" description="Helical" evidence="5">
    <location>
        <begin position="116"/>
        <end position="135"/>
    </location>
</feature>
<feature type="transmembrane region" description="Helical" evidence="5">
    <location>
        <begin position="86"/>
        <end position="104"/>
    </location>
</feature>
<keyword evidence="5" id="KW-0256">Endoplasmic reticulum</keyword>
<feature type="transmembrane region" description="Helical" evidence="5">
    <location>
        <begin position="187"/>
        <end position="205"/>
    </location>
</feature>
<comment type="similarity">
    <text evidence="5">Belongs to the TPT transporter family. SLC35D subfamily.</text>
</comment>
<organism evidence="6 7">
    <name type="scientific">Paramicrosporidium saccamoebae</name>
    <dbReference type="NCBI Taxonomy" id="1246581"/>
    <lineage>
        <taxon>Eukaryota</taxon>
        <taxon>Fungi</taxon>
        <taxon>Fungi incertae sedis</taxon>
        <taxon>Cryptomycota</taxon>
        <taxon>Cryptomycota incertae sedis</taxon>
        <taxon>Paramicrosporidium</taxon>
    </lineage>
</organism>
<feature type="transmembrane region" description="Helical" evidence="5">
    <location>
        <begin position="28"/>
        <end position="49"/>
    </location>
</feature>
<name>A0A2H9TFU8_9FUNG</name>
<dbReference type="GO" id="GO:0000139">
    <property type="term" value="C:Golgi membrane"/>
    <property type="evidence" value="ECO:0007669"/>
    <property type="project" value="UniProtKB-SubCell"/>
</dbReference>
<proteinExistence type="inferred from homology"/>
<keyword evidence="7" id="KW-1185">Reference proteome</keyword>
<reference evidence="6 7" key="1">
    <citation type="submission" date="2016-10" db="EMBL/GenBank/DDBJ databases">
        <title>The genome of Paramicrosporidium saccamoebae is the missing link in understanding Cryptomycota and Microsporidia evolution.</title>
        <authorList>
            <person name="Quandt C.A."/>
            <person name="Beaudet D."/>
            <person name="Corsaro D."/>
            <person name="Michel R."/>
            <person name="Corradi N."/>
            <person name="James T."/>
        </authorList>
    </citation>
    <scope>NUCLEOTIDE SEQUENCE [LARGE SCALE GENOMIC DNA]</scope>
    <source>
        <strain evidence="6 7">KSL3</strain>
    </source>
</reference>
<keyword evidence="5" id="KW-0968">Cytoplasmic vesicle</keyword>
<evidence type="ECO:0000256" key="5">
    <source>
        <dbReference type="RuleBase" id="RU367097"/>
    </source>
</evidence>
<comment type="caution">
    <text evidence="6">The sequence shown here is derived from an EMBL/GenBank/DDBJ whole genome shotgun (WGS) entry which is preliminary data.</text>
</comment>
<dbReference type="EMBL" id="MTSL01000212">
    <property type="protein sequence ID" value="PJF16654.1"/>
    <property type="molecule type" value="Genomic_DNA"/>
</dbReference>
<keyword evidence="5" id="KW-0333">Golgi apparatus</keyword>
<evidence type="ECO:0000256" key="2">
    <source>
        <dbReference type="ARBA" id="ARBA00022692"/>
    </source>
</evidence>
<sequence length="226" mass="25102">MFTVFKNITIVCIAIAERRIFRSTITPLMWVSFMLIVASSLIGATNDLAFSGRGYIWMALNCSISATYILYMRATIRKVEFADFDSVYYNNILAIPVMGLLSILTENWSEFYSDYALLWGMLASSISAFAISYSTAWSVRVSSSTTYSMVGALNKLPIAVSGIIFFAAERKIVNFGNILSVIVGKTVALSLTVVAFLSGIVYSVAQIRQRKMKPVEDRLLPTQDLK</sequence>
<dbReference type="AlphaFoldDB" id="A0A2H9TFU8"/>
<dbReference type="GO" id="GO:0005458">
    <property type="term" value="F:GDP-mannose transmembrane transporter activity"/>
    <property type="evidence" value="ECO:0007669"/>
    <property type="project" value="EnsemblFungi"/>
</dbReference>
<comment type="function">
    <text evidence="5">Involved in the import of GDP-mannose from the cytoplasm into the Golgi lumen.</text>
</comment>
<dbReference type="Proteomes" id="UP000240830">
    <property type="component" value="Unassembled WGS sequence"/>
</dbReference>
<evidence type="ECO:0000313" key="6">
    <source>
        <dbReference type="EMBL" id="PJF16654.1"/>
    </source>
</evidence>
<dbReference type="STRING" id="1246581.A0A2H9TFU8"/>
<feature type="transmembrane region" description="Helical" evidence="5">
    <location>
        <begin position="147"/>
        <end position="167"/>
    </location>
</feature>
<keyword evidence="5" id="KW-0813">Transport</keyword>
<evidence type="ECO:0000313" key="7">
    <source>
        <dbReference type="Proteomes" id="UP000240830"/>
    </source>
</evidence>
<dbReference type="InterPro" id="IPR050186">
    <property type="entry name" value="TPT_transporter"/>
</dbReference>
<keyword evidence="2 5" id="KW-0812">Transmembrane</keyword>
<comment type="subcellular location">
    <subcellularLocation>
        <location evidence="5">Golgi apparatus membrane</location>
        <topology evidence="5">Multi-pass membrane protein</topology>
    </subcellularLocation>
    <subcellularLocation>
        <location evidence="5">Cytoplasmic vesicle membrane</location>
        <topology evidence="5">Multi-pass membrane protein</topology>
    </subcellularLocation>
    <subcellularLocation>
        <location evidence="5">Endoplasmic reticulum membrane</location>
        <topology evidence="5">Multi-pass membrane protein</topology>
    </subcellularLocation>
    <subcellularLocation>
        <location evidence="1">Membrane</location>
        <topology evidence="1">Multi-pass membrane protein</topology>
    </subcellularLocation>
</comment>
<dbReference type="OrthoDB" id="417037at2759"/>
<dbReference type="PANTHER" id="PTHR11132">
    <property type="entry name" value="SOLUTE CARRIER FAMILY 35"/>
    <property type="match status" value="1"/>
</dbReference>
<evidence type="ECO:0000256" key="3">
    <source>
        <dbReference type="ARBA" id="ARBA00022989"/>
    </source>
</evidence>
<dbReference type="GO" id="GO:0030659">
    <property type="term" value="C:cytoplasmic vesicle membrane"/>
    <property type="evidence" value="ECO:0007669"/>
    <property type="project" value="UniProtKB-SubCell"/>
</dbReference>
<protein>
    <recommendedName>
        <fullName evidence="5">GDP-mannose transporter</fullName>
        <shortName evidence="5">GMT</shortName>
    </recommendedName>
</protein>
<accession>A0A2H9TFU8</accession>
<keyword evidence="3 5" id="KW-1133">Transmembrane helix</keyword>
<keyword evidence="5" id="KW-0762">Sugar transport</keyword>
<feature type="transmembrane region" description="Helical" evidence="5">
    <location>
        <begin position="55"/>
        <end position="74"/>
    </location>
</feature>
<gene>
    <name evidence="6" type="ORF">PSACC_03531</name>
</gene>
<dbReference type="GO" id="GO:0005789">
    <property type="term" value="C:endoplasmic reticulum membrane"/>
    <property type="evidence" value="ECO:0007669"/>
    <property type="project" value="UniProtKB-SubCell"/>
</dbReference>
<evidence type="ECO:0000256" key="1">
    <source>
        <dbReference type="ARBA" id="ARBA00004141"/>
    </source>
</evidence>
<keyword evidence="4 5" id="KW-0472">Membrane</keyword>